<keyword evidence="2" id="KW-1185">Reference proteome</keyword>
<dbReference type="Proteomes" id="UP000026960">
    <property type="component" value="Chromosome 4"/>
</dbReference>
<organism evidence="1">
    <name type="scientific">Oryza barthii</name>
    <dbReference type="NCBI Taxonomy" id="65489"/>
    <lineage>
        <taxon>Eukaryota</taxon>
        <taxon>Viridiplantae</taxon>
        <taxon>Streptophyta</taxon>
        <taxon>Embryophyta</taxon>
        <taxon>Tracheophyta</taxon>
        <taxon>Spermatophyta</taxon>
        <taxon>Magnoliopsida</taxon>
        <taxon>Liliopsida</taxon>
        <taxon>Poales</taxon>
        <taxon>Poaceae</taxon>
        <taxon>BOP clade</taxon>
        <taxon>Oryzoideae</taxon>
        <taxon>Oryzeae</taxon>
        <taxon>Oryzinae</taxon>
        <taxon>Oryza</taxon>
    </lineage>
</organism>
<name>A0A0D3FYR4_9ORYZ</name>
<evidence type="ECO:0000313" key="2">
    <source>
        <dbReference type="Proteomes" id="UP000026960"/>
    </source>
</evidence>
<dbReference type="AlphaFoldDB" id="A0A0D3FYR4"/>
<proteinExistence type="predicted"/>
<reference evidence="1" key="2">
    <citation type="submission" date="2015-03" db="UniProtKB">
        <authorList>
            <consortium name="EnsemblPlants"/>
        </authorList>
    </citation>
    <scope>IDENTIFICATION</scope>
</reference>
<protein>
    <submittedName>
        <fullName evidence="1">Uncharacterized protein</fullName>
    </submittedName>
</protein>
<dbReference type="PaxDb" id="65489-OBART04G21130.1"/>
<sequence>MPTRKGVALDEATPMRIRRCGRAEDGAAEGVKCGAATTRTQIGYNPNPPLSLDSLCVRFSNRPRGRGASPVRKPLCRYTRSVRRQVSLWRRAWRGQGAVTSRPFRTPIPKLNGVPSFLRSYPGVSLYHLLYVKRRGQAWTLGRLSNRGRVPASPTG</sequence>
<dbReference type="EnsemblPlants" id="OBART04G21130.1">
    <property type="protein sequence ID" value="OBART04G21130.1"/>
    <property type="gene ID" value="OBART04G21130"/>
</dbReference>
<dbReference type="Gramene" id="OBART04G21130.1">
    <property type="protein sequence ID" value="OBART04G21130.1"/>
    <property type="gene ID" value="OBART04G21130"/>
</dbReference>
<dbReference type="HOGENOM" id="CLU_1818959_0_0_1"/>
<reference evidence="1" key="1">
    <citation type="journal article" date="2009" name="Rice">
        <title>De Novo Next Generation Sequencing of Plant Genomes.</title>
        <authorList>
            <person name="Rounsley S."/>
            <person name="Marri P.R."/>
            <person name="Yu Y."/>
            <person name="He R."/>
            <person name="Sisneros N."/>
            <person name="Goicoechea J.L."/>
            <person name="Lee S.J."/>
            <person name="Angelova A."/>
            <person name="Kudrna D."/>
            <person name="Luo M."/>
            <person name="Affourtit J."/>
            <person name="Desany B."/>
            <person name="Knight J."/>
            <person name="Niazi F."/>
            <person name="Egholm M."/>
            <person name="Wing R.A."/>
        </authorList>
    </citation>
    <scope>NUCLEOTIDE SEQUENCE [LARGE SCALE GENOMIC DNA]</scope>
    <source>
        <strain evidence="1">cv. IRGC 105608</strain>
    </source>
</reference>
<evidence type="ECO:0000313" key="1">
    <source>
        <dbReference type="EnsemblPlants" id="OBART04G21130.1"/>
    </source>
</evidence>
<accession>A0A0D3FYR4</accession>